<dbReference type="SUPFAM" id="SSF52540">
    <property type="entry name" value="P-loop containing nucleoside triphosphate hydrolases"/>
    <property type="match status" value="1"/>
</dbReference>
<feature type="transmembrane region" description="Helical" evidence="9">
    <location>
        <begin position="446"/>
        <end position="463"/>
    </location>
</feature>
<dbReference type="Pfam" id="PF03412">
    <property type="entry name" value="Peptidase_C39"/>
    <property type="match status" value="1"/>
</dbReference>
<accession>A0AAC8QHS2</accession>
<reference evidence="14 16" key="2">
    <citation type="submission" date="2018-08" db="EMBL/GenBank/DDBJ databases">
        <title>Genomic Encyclopedia of Archaeal and Bacterial Type Strains, Phase II (KMG-II): from individual species to whole genera.</title>
        <authorList>
            <person name="Goeker M."/>
        </authorList>
    </citation>
    <scope>NUCLEOTIDE SEQUENCE [LARGE SCALE GENOMIC DNA]</scope>
    <source>
        <strain evidence="14 16">DSM 2261</strain>
    </source>
</reference>
<dbReference type="GO" id="GO:0006508">
    <property type="term" value="P:proteolysis"/>
    <property type="evidence" value="ECO:0007669"/>
    <property type="project" value="InterPro"/>
</dbReference>
<keyword evidence="8" id="KW-0080">Bacteriocin transport</keyword>
<dbReference type="AlphaFoldDB" id="A0AAC8QHS2"/>
<dbReference type="GO" id="GO:0015031">
    <property type="term" value="P:protein transport"/>
    <property type="evidence" value="ECO:0007669"/>
    <property type="project" value="UniProtKB-KW"/>
</dbReference>
<proteinExistence type="predicted"/>
<evidence type="ECO:0000256" key="2">
    <source>
        <dbReference type="ARBA" id="ARBA00022692"/>
    </source>
</evidence>
<dbReference type="Proteomes" id="UP000035579">
    <property type="component" value="Chromosome"/>
</dbReference>
<evidence type="ECO:0000259" key="10">
    <source>
        <dbReference type="PROSITE" id="PS50893"/>
    </source>
</evidence>
<dbReference type="InterPro" id="IPR003593">
    <property type="entry name" value="AAA+_ATPase"/>
</dbReference>
<keyword evidence="6 9" id="KW-1133">Transmembrane helix</keyword>
<evidence type="ECO:0000259" key="11">
    <source>
        <dbReference type="PROSITE" id="PS50929"/>
    </source>
</evidence>
<feature type="domain" description="ABC transmembrane type-1" evidence="11">
    <location>
        <begin position="308"/>
        <end position="545"/>
    </location>
</feature>
<dbReference type="InterPro" id="IPR039421">
    <property type="entry name" value="Type_1_exporter"/>
</dbReference>
<dbReference type="GO" id="GO:0008233">
    <property type="term" value="F:peptidase activity"/>
    <property type="evidence" value="ECO:0007669"/>
    <property type="project" value="InterPro"/>
</dbReference>
<dbReference type="PANTHER" id="PTHR24221:SF654">
    <property type="entry name" value="ATP-BINDING CASSETTE SUB-FAMILY B MEMBER 6"/>
    <property type="match status" value="1"/>
</dbReference>
<dbReference type="GO" id="GO:0005886">
    <property type="term" value="C:plasma membrane"/>
    <property type="evidence" value="ECO:0007669"/>
    <property type="project" value="UniProtKB-SubCell"/>
</dbReference>
<evidence type="ECO:0000313" key="15">
    <source>
        <dbReference type="Proteomes" id="UP000035579"/>
    </source>
</evidence>
<dbReference type="SMART" id="SM00382">
    <property type="entry name" value="AAA"/>
    <property type="match status" value="1"/>
</dbReference>
<evidence type="ECO:0000256" key="7">
    <source>
        <dbReference type="ARBA" id="ARBA00023136"/>
    </source>
</evidence>
<dbReference type="Pfam" id="PF00005">
    <property type="entry name" value="ABC_tran"/>
    <property type="match status" value="1"/>
</dbReference>
<gene>
    <name evidence="13" type="ORF">AA314_09553</name>
    <name evidence="14" type="ORF">ATI61_107370</name>
</gene>
<feature type="transmembrane region" description="Helical" evidence="9">
    <location>
        <begin position="348"/>
        <end position="372"/>
    </location>
</feature>
<keyword evidence="2 9" id="KW-0812">Transmembrane</keyword>
<dbReference type="PROSITE" id="PS50990">
    <property type="entry name" value="PEPTIDASE_C39"/>
    <property type="match status" value="1"/>
</dbReference>
<dbReference type="Proteomes" id="UP000256345">
    <property type="component" value="Unassembled WGS sequence"/>
</dbReference>
<evidence type="ECO:0000259" key="12">
    <source>
        <dbReference type="PROSITE" id="PS50990"/>
    </source>
</evidence>
<dbReference type="GO" id="GO:0043213">
    <property type="term" value="P:bacteriocin transport"/>
    <property type="evidence" value="ECO:0007669"/>
    <property type="project" value="UniProtKB-KW"/>
</dbReference>
<evidence type="ECO:0000256" key="3">
    <source>
        <dbReference type="ARBA" id="ARBA00022741"/>
    </source>
</evidence>
<feature type="domain" description="ABC transporter" evidence="10">
    <location>
        <begin position="626"/>
        <end position="861"/>
    </location>
</feature>
<feature type="transmembrane region" description="Helical" evidence="9">
    <location>
        <begin position="556"/>
        <end position="572"/>
    </location>
</feature>
<dbReference type="EMBL" id="CP011509">
    <property type="protein sequence ID" value="AKJ07927.1"/>
    <property type="molecule type" value="Genomic_DNA"/>
</dbReference>
<dbReference type="RefSeq" id="WP_047860825.1">
    <property type="nucleotide sequence ID" value="NZ_CP011509.1"/>
</dbReference>
<dbReference type="KEGG" id="age:AA314_09553"/>
<dbReference type="GO" id="GO:0034040">
    <property type="term" value="F:ATPase-coupled lipid transmembrane transporter activity"/>
    <property type="evidence" value="ECO:0007669"/>
    <property type="project" value="TreeGrafter"/>
</dbReference>
<dbReference type="InterPro" id="IPR003439">
    <property type="entry name" value="ABC_transporter-like_ATP-bd"/>
</dbReference>
<dbReference type="GO" id="GO:0005524">
    <property type="term" value="F:ATP binding"/>
    <property type="evidence" value="ECO:0007669"/>
    <property type="project" value="UniProtKB-KW"/>
</dbReference>
<dbReference type="Gene3D" id="1.20.1560.10">
    <property type="entry name" value="ABC transporter type 1, transmembrane domain"/>
    <property type="match status" value="1"/>
</dbReference>
<dbReference type="Gene3D" id="3.40.50.300">
    <property type="entry name" value="P-loop containing nucleotide triphosphate hydrolases"/>
    <property type="match status" value="1"/>
</dbReference>
<dbReference type="InterPro" id="IPR005074">
    <property type="entry name" value="Peptidase_C39"/>
</dbReference>
<evidence type="ECO:0000256" key="1">
    <source>
        <dbReference type="ARBA" id="ARBA00004651"/>
    </source>
</evidence>
<evidence type="ECO:0000256" key="4">
    <source>
        <dbReference type="ARBA" id="ARBA00022840"/>
    </source>
</evidence>
<feature type="transmembrane region" description="Helical" evidence="9">
    <location>
        <begin position="303"/>
        <end position="328"/>
    </location>
</feature>
<evidence type="ECO:0000313" key="13">
    <source>
        <dbReference type="EMBL" id="AKJ07927.1"/>
    </source>
</evidence>
<dbReference type="SUPFAM" id="SSF90123">
    <property type="entry name" value="ABC transporter transmembrane region"/>
    <property type="match status" value="1"/>
</dbReference>
<dbReference type="EMBL" id="QUMU01000007">
    <property type="protein sequence ID" value="REG29674.1"/>
    <property type="molecule type" value="Genomic_DNA"/>
</dbReference>
<evidence type="ECO:0000313" key="16">
    <source>
        <dbReference type="Proteomes" id="UP000256345"/>
    </source>
</evidence>
<evidence type="ECO:0000256" key="8">
    <source>
        <dbReference type="ARBA" id="ARBA00043264"/>
    </source>
</evidence>
<evidence type="ECO:0000313" key="14">
    <source>
        <dbReference type="EMBL" id="REG29674.1"/>
    </source>
</evidence>
<evidence type="ECO:0000256" key="9">
    <source>
        <dbReference type="SAM" id="Phobius"/>
    </source>
</evidence>
<dbReference type="PANTHER" id="PTHR24221">
    <property type="entry name" value="ATP-BINDING CASSETTE SUB-FAMILY B"/>
    <property type="match status" value="1"/>
</dbReference>
<feature type="domain" description="Peptidase C39" evidence="12">
    <location>
        <begin position="14"/>
        <end position="140"/>
    </location>
</feature>
<evidence type="ECO:0000256" key="6">
    <source>
        <dbReference type="ARBA" id="ARBA00022989"/>
    </source>
</evidence>
<evidence type="ECO:0000256" key="5">
    <source>
        <dbReference type="ARBA" id="ARBA00022927"/>
    </source>
</evidence>
<keyword evidence="5" id="KW-0653">Protein transport</keyword>
<protein>
    <submittedName>
        <fullName evidence="13">ABC transporter, ATP-binding protein</fullName>
    </submittedName>
    <submittedName>
        <fullName evidence="14">ATP-binding cassette subfamily B protein</fullName>
    </submittedName>
</protein>
<keyword evidence="5" id="KW-0813">Transport</keyword>
<sequence length="900" mass="97799">MAGTPRLLIPEVIQTSAMDCGPAALKSLLDGFGVPVSYGRLREACQTDVDGTSIDVIEEMAVTLGLDAEQSMLPRDYLFLEETRALPAIVVVSLPNGSLHFLVVWKKWGPFVQVMDPSRGRRWMSVTELMDQLFIHSMPVSAEGFREWAATEEFLGGLRRGLSSLVGTSRSEQLLAEALADPTWKSLACLDATARLVRTLAEGGGVQRGEPAVAFLQQLLREVRTGLDEGRAQQLIPFTYWTALGRPEAEQLTMRGAVCIKVSGLRGERGADEPPLPPELEAALREAPTHPLRELVSLLRRDGVLAPAVLAAIGVSAAVGGFLEALLLRGVIDAGRYLTTSGQRLAGVVTLVALLGVMLTLELPLSLGTLHLGRRLELRLRLAFLDKIPRLGDRYFRSRLVSDMAQRCHGIHQVRTVPTLAVLLLRSAAELLVTLAGLMWLAPRSAWLIILSGGMAIAVPLLAQRSLLDADRRMRDFDGVLSGFYLDALRGSVALRAHRAGPTLRRAQEEPLHQFITAARTLMRRSITAETLASLAATAGSVGIVTHALSRGLPPGAVLLLVYWALALVTLGRQIAEALRQYPAASSLTGRLMEPLLAPDEVDKSVALATRPRTERTAEAARGVAFSLRQVDVRAAGHTLLHGINLSVRPGEHVAIVGPSGAGKSSLVGLLLGWHRPSAGHVEVDGAPLEGETLWRLRRETAWVEPEVSLWNKPLVDNLTYGANPSEVLPRVGQALHQADLVELLDKLPDGLQTRLGEGGGLLSGGEGQRVRLCRALLRPGVRMVIFDEPFRGLERDRRTALLERARQAFEGATLLCIMHDIAETLSFDRVLVIKDGQLVEADAPRTLAAREDSHYRALLDEEASVQRELSARDGWRRLVLAQGVLTERQGEERGNAHGE</sequence>
<name>A0AAC8QHS2_9BACT</name>
<dbReference type="PROSITE" id="PS50929">
    <property type="entry name" value="ABC_TM1F"/>
    <property type="match status" value="1"/>
</dbReference>
<dbReference type="InterPro" id="IPR027417">
    <property type="entry name" value="P-loop_NTPase"/>
</dbReference>
<keyword evidence="3" id="KW-0547">Nucleotide-binding</keyword>
<dbReference type="GO" id="GO:0016887">
    <property type="term" value="F:ATP hydrolysis activity"/>
    <property type="evidence" value="ECO:0007669"/>
    <property type="project" value="InterPro"/>
</dbReference>
<comment type="subcellular location">
    <subcellularLocation>
        <location evidence="1">Cell membrane</location>
        <topology evidence="1">Multi-pass membrane protein</topology>
    </subcellularLocation>
</comment>
<keyword evidence="16" id="KW-1185">Reference proteome</keyword>
<dbReference type="GO" id="GO:0140359">
    <property type="term" value="F:ABC-type transporter activity"/>
    <property type="evidence" value="ECO:0007669"/>
    <property type="project" value="InterPro"/>
</dbReference>
<keyword evidence="4 13" id="KW-0067">ATP-binding</keyword>
<dbReference type="InterPro" id="IPR036640">
    <property type="entry name" value="ABC1_TM_sf"/>
</dbReference>
<keyword evidence="7 9" id="KW-0472">Membrane</keyword>
<dbReference type="Gene3D" id="3.90.70.10">
    <property type="entry name" value="Cysteine proteinases"/>
    <property type="match status" value="1"/>
</dbReference>
<dbReference type="PROSITE" id="PS50893">
    <property type="entry name" value="ABC_TRANSPORTER_2"/>
    <property type="match status" value="1"/>
</dbReference>
<organism evidence="13 15">
    <name type="scientific">Archangium gephyra</name>
    <dbReference type="NCBI Taxonomy" id="48"/>
    <lineage>
        <taxon>Bacteria</taxon>
        <taxon>Pseudomonadati</taxon>
        <taxon>Myxococcota</taxon>
        <taxon>Myxococcia</taxon>
        <taxon>Myxococcales</taxon>
        <taxon>Cystobacterineae</taxon>
        <taxon>Archangiaceae</taxon>
        <taxon>Archangium</taxon>
    </lineage>
</organism>
<reference evidence="13 15" key="1">
    <citation type="submission" date="2015-05" db="EMBL/GenBank/DDBJ databases">
        <title>Genome assembly of Archangium gephyra DSM 2261.</title>
        <authorList>
            <person name="Sharma G."/>
            <person name="Subramanian S."/>
        </authorList>
    </citation>
    <scope>NUCLEOTIDE SEQUENCE [LARGE SCALE GENOMIC DNA]</scope>
    <source>
        <strain evidence="13 15">DSM 2261</strain>
    </source>
</reference>
<feature type="transmembrane region" description="Helical" evidence="9">
    <location>
        <begin position="532"/>
        <end position="550"/>
    </location>
</feature>
<dbReference type="InterPro" id="IPR011527">
    <property type="entry name" value="ABC1_TM_dom"/>
</dbReference>